<evidence type="ECO:0000313" key="6">
    <source>
        <dbReference type="Proteomes" id="UP000011547"/>
    </source>
</evidence>
<dbReference type="eggNOG" id="COG2890">
    <property type="taxonomic scope" value="Bacteria"/>
</dbReference>
<evidence type="ECO:0000259" key="4">
    <source>
        <dbReference type="Pfam" id="PF05175"/>
    </source>
</evidence>
<dbReference type="KEGG" id="kde:CDSE_0475"/>
<dbReference type="NCBIfam" id="TIGR03533">
    <property type="entry name" value="L3_gln_methyl"/>
    <property type="match status" value="1"/>
</dbReference>
<keyword evidence="3" id="KW-0949">S-adenosyl-L-methionine</keyword>
<keyword evidence="2 5" id="KW-0808">Transferase</keyword>
<dbReference type="InterPro" id="IPR017127">
    <property type="entry name" value="Ribosome_uL3_MTase"/>
</dbReference>
<organism evidence="5 6">
    <name type="scientific">Candidatus Kinetoplastidibacterium desouzai TCC079E</name>
    <dbReference type="NCBI Taxonomy" id="1208919"/>
    <lineage>
        <taxon>Bacteria</taxon>
        <taxon>Pseudomonadati</taxon>
        <taxon>Pseudomonadota</taxon>
        <taxon>Betaproteobacteria</taxon>
        <taxon>Candidatus Kinetoplastidibacterium</taxon>
    </lineage>
</organism>
<feature type="domain" description="Methyltransferase small" evidence="4">
    <location>
        <begin position="116"/>
        <end position="216"/>
    </location>
</feature>
<dbReference type="EMBL" id="CP003803">
    <property type="protein sequence ID" value="AGF46792.1"/>
    <property type="molecule type" value="Genomic_DNA"/>
</dbReference>
<reference evidence="5 6" key="1">
    <citation type="journal article" date="2013" name="Genome Biol. Evol.">
        <title>Genome evolution and phylogenomic analysis of candidatus kinetoplastibacterium, the betaproteobacterial endosymbionts of strigomonas and angomonas.</title>
        <authorList>
            <person name="Alves J.M."/>
            <person name="Serrano M.G."/>
            <person name="Maia da Silva F."/>
            <person name="Voegtly L.J."/>
            <person name="Matveyev A.V."/>
            <person name="Teixeira M.M."/>
            <person name="Camargo E.P."/>
            <person name="Buck G.A."/>
        </authorList>
    </citation>
    <scope>NUCLEOTIDE SEQUENCE [LARGE SCALE GENOMIC DNA]</scope>
    <source>
        <strain evidence="5 6">TCC079E</strain>
    </source>
</reference>
<dbReference type="CDD" id="cd02440">
    <property type="entry name" value="AdoMet_MTases"/>
    <property type="match status" value="1"/>
</dbReference>
<evidence type="ECO:0000256" key="2">
    <source>
        <dbReference type="ARBA" id="ARBA00022679"/>
    </source>
</evidence>
<dbReference type="Proteomes" id="UP000011547">
    <property type="component" value="Chromosome"/>
</dbReference>
<dbReference type="RefSeq" id="WP_015396203.1">
    <property type="nucleotide sequence ID" value="NC_020294.1"/>
</dbReference>
<protein>
    <submittedName>
        <fullName evidence="5">Putative adenine-specific DNA-methyltransferase</fullName>
        <ecNumber evidence="5">2.1.1.72</ecNumber>
    </submittedName>
</protein>
<dbReference type="AlphaFoldDB" id="M1LM46"/>
<sequence length="298" mass="34340">MFTNNNFNELRSVRDLIRYAISNFNKENLFFGHGNDNSFDEAIYLVSYAINIPSNDIIDLFMDASVTFEERNNIINLINKRIKKRIPIGYLTNEAWLQGYKFYVDERVIIPRSFISELLIKDLNPWIKNPKSVRNILDLCTGSGCLAIMASFSFPNAKIMATDVSNEALNVAKKNIFNYALEDIITTKNSNVFEDIKEYPYDIILCNPPYVNNKSMQSLPIEYTHEPKTALDGGIDGMDIIRKIIEKAAFYLNKEGLLILEIGNEYENFQRSFPNLKPTWLTTTNTEKSVLLLRKEDL</sequence>
<dbReference type="OrthoDB" id="9800643at2"/>
<dbReference type="EC" id="2.1.1.72" evidence="5"/>
<dbReference type="SUPFAM" id="SSF53335">
    <property type="entry name" value="S-adenosyl-L-methionine-dependent methyltransferases"/>
    <property type="match status" value="1"/>
</dbReference>
<dbReference type="Gene3D" id="3.40.50.150">
    <property type="entry name" value="Vaccinia Virus protein VP39"/>
    <property type="match status" value="1"/>
</dbReference>
<evidence type="ECO:0000256" key="3">
    <source>
        <dbReference type="ARBA" id="ARBA00022691"/>
    </source>
</evidence>
<dbReference type="GO" id="GO:0009007">
    <property type="term" value="F:site-specific DNA-methyltransferase (adenine-specific) activity"/>
    <property type="evidence" value="ECO:0007669"/>
    <property type="project" value="UniProtKB-EC"/>
</dbReference>
<dbReference type="PANTHER" id="PTHR47806">
    <property type="entry name" value="50S RIBOSOMAL PROTEIN L3 GLUTAMINE METHYLTRANSFERASE"/>
    <property type="match status" value="1"/>
</dbReference>
<dbReference type="GO" id="GO:0036009">
    <property type="term" value="F:protein-glutamine N-methyltransferase activity"/>
    <property type="evidence" value="ECO:0007669"/>
    <property type="project" value="InterPro"/>
</dbReference>
<keyword evidence="6" id="KW-1185">Reference proteome</keyword>
<evidence type="ECO:0000256" key="1">
    <source>
        <dbReference type="ARBA" id="ARBA00022603"/>
    </source>
</evidence>
<dbReference type="Pfam" id="PF05175">
    <property type="entry name" value="MTS"/>
    <property type="match status" value="1"/>
</dbReference>
<gene>
    <name evidence="5" type="ORF">CDSE_0475</name>
</gene>
<dbReference type="InterPro" id="IPR029063">
    <property type="entry name" value="SAM-dependent_MTases_sf"/>
</dbReference>
<dbReference type="STRING" id="1208919.CDSE_0475"/>
<dbReference type="InterPro" id="IPR004556">
    <property type="entry name" value="HemK-like"/>
</dbReference>
<dbReference type="InterPro" id="IPR002052">
    <property type="entry name" value="DNA_methylase_N6_adenine_CS"/>
</dbReference>
<name>M1LM46_9PROT</name>
<dbReference type="GO" id="GO:0003676">
    <property type="term" value="F:nucleic acid binding"/>
    <property type="evidence" value="ECO:0007669"/>
    <property type="project" value="InterPro"/>
</dbReference>
<dbReference type="HOGENOM" id="CLU_018398_5_1_4"/>
<keyword evidence="1 5" id="KW-0489">Methyltransferase</keyword>
<dbReference type="PIRSF" id="PIRSF037167">
    <property type="entry name" value="Mtase_YfcB_prd"/>
    <property type="match status" value="1"/>
</dbReference>
<dbReference type="GO" id="GO:0032259">
    <property type="term" value="P:methylation"/>
    <property type="evidence" value="ECO:0007669"/>
    <property type="project" value="UniProtKB-KW"/>
</dbReference>
<dbReference type="PATRIC" id="fig|1208919.3.peg.230"/>
<dbReference type="PANTHER" id="PTHR47806:SF1">
    <property type="entry name" value="RIBOSOMAL PROTEIN UL3 GLUTAMINE METHYLTRANSFERASE"/>
    <property type="match status" value="1"/>
</dbReference>
<accession>M1LM46</accession>
<dbReference type="InterPro" id="IPR007848">
    <property type="entry name" value="Small_mtfrase_dom"/>
</dbReference>
<dbReference type="GO" id="GO:0005829">
    <property type="term" value="C:cytosol"/>
    <property type="evidence" value="ECO:0007669"/>
    <property type="project" value="TreeGrafter"/>
</dbReference>
<dbReference type="NCBIfam" id="TIGR00536">
    <property type="entry name" value="hemK_fam"/>
    <property type="match status" value="1"/>
</dbReference>
<evidence type="ECO:0000313" key="5">
    <source>
        <dbReference type="EMBL" id="AGF46792.1"/>
    </source>
</evidence>
<dbReference type="PROSITE" id="PS00092">
    <property type="entry name" value="N6_MTASE"/>
    <property type="match status" value="1"/>
</dbReference>
<proteinExistence type="predicted"/>